<evidence type="ECO:0000313" key="4">
    <source>
        <dbReference type="Proteomes" id="UP001165120"/>
    </source>
</evidence>
<dbReference type="InterPro" id="IPR000719">
    <property type="entry name" value="Prot_kinase_dom"/>
</dbReference>
<dbReference type="PROSITE" id="PS50011">
    <property type="entry name" value="PROTEIN_KINASE_DOM"/>
    <property type="match status" value="1"/>
</dbReference>
<dbReference type="PROSITE" id="PS00108">
    <property type="entry name" value="PROTEIN_KINASE_ST"/>
    <property type="match status" value="1"/>
</dbReference>
<dbReference type="PANTHER" id="PTHR24347">
    <property type="entry name" value="SERINE/THREONINE-PROTEIN KINASE"/>
    <property type="match status" value="1"/>
</dbReference>
<dbReference type="Gene3D" id="1.10.510.10">
    <property type="entry name" value="Transferase(Phosphotransferase) domain 1"/>
    <property type="match status" value="2"/>
</dbReference>
<dbReference type="SUPFAM" id="SSF56112">
    <property type="entry name" value="Protein kinase-like (PK-like)"/>
    <property type="match status" value="1"/>
</dbReference>
<comment type="caution">
    <text evidence="3">The sequence shown here is derived from an EMBL/GenBank/DDBJ whole genome shotgun (WGS) entry which is preliminary data.</text>
</comment>
<feature type="compositionally biased region" description="Low complexity" evidence="1">
    <location>
        <begin position="479"/>
        <end position="493"/>
    </location>
</feature>
<organism evidence="3 4">
    <name type="scientific">Candida boidinii</name>
    <name type="common">Yeast</name>
    <dbReference type="NCBI Taxonomy" id="5477"/>
    <lineage>
        <taxon>Eukaryota</taxon>
        <taxon>Fungi</taxon>
        <taxon>Dikarya</taxon>
        <taxon>Ascomycota</taxon>
        <taxon>Saccharomycotina</taxon>
        <taxon>Pichiomycetes</taxon>
        <taxon>Pichiales</taxon>
        <taxon>Pichiaceae</taxon>
        <taxon>Ogataea</taxon>
        <taxon>Ogataea/Candida clade</taxon>
    </lineage>
</organism>
<dbReference type="Gene3D" id="3.30.200.20">
    <property type="entry name" value="Phosphorylase Kinase, domain 1"/>
    <property type="match status" value="1"/>
</dbReference>
<dbReference type="CDD" id="cd00180">
    <property type="entry name" value="PKc"/>
    <property type="match status" value="1"/>
</dbReference>
<evidence type="ECO:0000256" key="1">
    <source>
        <dbReference type="SAM" id="MobiDB-lite"/>
    </source>
</evidence>
<evidence type="ECO:0000313" key="3">
    <source>
        <dbReference type="EMBL" id="GME75109.1"/>
    </source>
</evidence>
<feature type="domain" description="Protein kinase" evidence="2">
    <location>
        <begin position="105"/>
        <end position="627"/>
    </location>
</feature>
<dbReference type="SMART" id="SM00220">
    <property type="entry name" value="S_TKc"/>
    <property type="match status" value="1"/>
</dbReference>
<dbReference type="Pfam" id="PF00069">
    <property type="entry name" value="Pkinase"/>
    <property type="match status" value="2"/>
</dbReference>
<dbReference type="GO" id="GO:0005524">
    <property type="term" value="F:ATP binding"/>
    <property type="evidence" value="ECO:0007669"/>
    <property type="project" value="InterPro"/>
</dbReference>
<protein>
    <submittedName>
        <fullName evidence="3">Unnamed protein product</fullName>
    </submittedName>
</protein>
<proteinExistence type="predicted"/>
<gene>
    <name evidence="3" type="ORF">Cboi02_000466000</name>
</gene>
<dbReference type="InterPro" id="IPR011009">
    <property type="entry name" value="Kinase-like_dom_sf"/>
</dbReference>
<name>A0A9W6T4P7_CANBO</name>
<dbReference type="InterPro" id="IPR008271">
    <property type="entry name" value="Ser/Thr_kinase_AS"/>
</dbReference>
<keyword evidence="4" id="KW-1185">Reference proteome</keyword>
<accession>A0A9W6T4P7</accession>
<dbReference type="EMBL" id="BSXN01001963">
    <property type="protein sequence ID" value="GME75109.1"/>
    <property type="molecule type" value="Genomic_DNA"/>
</dbReference>
<evidence type="ECO:0000259" key="2">
    <source>
        <dbReference type="PROSITE" id="PS50011"/>
    </source>
</evidence>
<dbReference type="AlphaFoldDB" id="A0A9W6T4P7"/>
<dbReference type="Proteomes" id="UP001165120">
    <property type="component" value="Unassembled WGS sequence"/>
</dbReference>
<dbReference type="GO" id="GO:0004672">
    <property type="term" value="F:protein kinase activity"/>
    <property type="evidence" value="ECO:0007669"/>
    <property type="project" value="InterPro"/>
</dbReference>
<feature type="region of interest" description="Disordered" evidence="1">
    <location>
        <begin position="415"/>
        <end position="441"/>
    </location>
</feature>
<feature type="compositionally biased region" description="Polar residues" evidence="1">
    <location>
        <begin position="494"/>
        <end position="508"/>
    </location>
</feature>
<reference evidence="3" key="1">
    <citation type="submission" date="2023-04" db="EMBL/GenBank/DDBJ databases">
        <title>Candida boidinii NBRC 10035.</title>
        <authorList>
            <person name="Ichikawa N."/>
            <person name="Sato H."/>
            <person name="Tonouchi N."/>
        </authorList>
    </citation>
    <scope>NUCLEOTIDE SEQUENCE</scope>
    <source>
        <strain evidence="3">NBRC 10035</strain>
    </source>
</reference>
<feature type="region of interest" description="Disordered" evidence="1">
    <location>
        <begin position="479"/>
        <end position="508"/>
    </location>
</feature>
<feature type="compositionally biased region" description="Basic and acidic residues" evidence="1">
    <location>
        <begin position="428"/>
        <end position="439"/>
    </location>
</feature>
<sequence>MPFTERKKIINDILPDSLKNDSRYKAHFTKLLRAKYSSSSLNSPSLTTNSPAAKFLYGSARQSSVSNSLNNTSFSFSSSNGTNNNFSDAIIPADSNNRGSFVLDHILGPVIGRGAWGTIRLCTKRKDESVDGSIPSSSDASDENCEIKAIKIVDTKRSVEATQRFKLELYIWSLLEHPNILPLISWKETPNALFALTNRIMGGTLFDVVRYWGPGINQSRNELLDRFVLIKNYCIDVLKALVYMHGLGIVHGDLKLENCLVDSGNNNKDVSIVLCDFGMSRFYKQGELDINIDRLNMIQDLAKSISESNMFDSYVSYIDPNAASHLNLKKVNQLLKSGENTKTISNANDNSKTINVDEANENGKDENGGLIGISHFRDNFGPSPVSATLSPAITRSNSRVKFSFDFKDAYAGKHKSSGLGGAITPKEALSDKSNVDRRSSISSVASDGEYLTISTRHKVSPTPPPVPGYAMLVQPRSISGSLSGSGSKPSTASNVNGSNNTLTTNENPDINTSLNIPDEHIGSLPYAAPEILQPNPSQLDDKTDMWAFGIMLFTLIVGKLPFHHTFEPRLKAMIINNKYDVSDLNEILKTLGDLRLEQKYQYLINNCLSKDRNTRLTAEQALAVFQN</sequence>